<feature type="transmembrane region" description="Helical" evidence="2">
    <location>
        <begin position="57"/>
        <end position="78"/>
    </location>
</feature>
<feature type="transmembrane region" description="Helical" evidence="2">
    <location>
        <begin position="84"/>
        <end position="103"/>
    </location>
</feature>
<proteinExistence type="predicted"/>
<accession>A0A1Q8WU43</accession>
<feature type="transmembrane region" description="Helical" evidence="2">
    <location>
        <begin position="216"/>
        <end position="239"/>
    </location>
</feature>
<feature type="compositionally biased region" description="Low complexity" evidence="1">
    <location>
        <begin position="1"/>
        <end position="13"/>
    </location>
</feature>
<evidence type="ECO:0000256" key="2">
    <source>
        <dbReference type="SAM" id="Phobius"/>
    </source>
</evidence>
<protein>
    <submittedName>
        <fullName evidence="3">Uncharacterized protein</fullName>
    </submittedName>
</protein>
<keyword evidence="2" id="KW-0472">Membrane</keyword>
<sequence length="244" mass="25231">MSATMTGTTTGAAPNSRWGIAGATPAGQSGPEGGGGMTLARVEAVLRLDLIVLRRRLLLLLLLLLLLPLALFITMDVLVGRLQATVMMTVALGLCAQYSQGAVEAAHRMVRLHGALPLRRSELVGARWVEVLALALLSCLVYVPVAALTGDWGGLMAGIVVICLSVALGLPLFLCLAPERALRVWGLCLGAGAGALYGGTPLLAGPVAEVLREPVPAVLAALACPVLLGASLAVAVHWYGRQDH</sequence>
<feature type="transmembrane region" description="Helical" evidence="2">
    <location>
        <begin position="155"/>
        <end position="177"/>
    </location>
</feature>
<dbReference type="RefSeq" id="WP_070659399.1">
    <property type="nucleotide sequence ID" value="NZ_MSKS01000010.1"/>
</dbReference>
<dbReference type="InterPro" id="IPR025699">
    <property type="entry name" value="ABC2_memb-like"/>
</dbReference>
<feature type="region of interest" description="Disordered" evidence="1">
    <location>
        <begin position="1"/>
        <end position="34"/>
    </location>
</feature>
<feature type="transmembrane region" description="Helical" evidence="2">
    <location>
        <begin position="184"/>
        <end position="204"/>
    </location>
</feature>
<evidence type="ECO:0000256" key="1">
    <source>
        <dbReference type="SAM" id="MobiDB-lite"/>
    </source>
</evidence>
<dbReference type="Proteomes" id="UP000185963">
    <property type="component" value="Unassembled WGS sequence"/>
</dbReference>
<reference evidence="3 4" key="1">
    <citation type="submission" date="2016-12" db="EMBL/GenBank/DDBJ databases">
        <title>Genomic comparison of strains in the 'Actinomyces naeslundii' group.</title>
        <authorList>
            <person name="Mughal S.R."/>
            <person name="Do T."/>
            <person name="Gilbert S.C."/>
            <person name="Witherden E.A."/>
            <person name="Didelot X."/>
            <person name="Beighton D."/>
        </authorList>
    </citation>
    <scope>NUCLEOTIDE SEQUENCE [LARGE SCALE GENOMIC DNA]</scope>
    <source>
        <strain evidence="3 4">WE8B-23</strain>
    </source>
</reference>
<organism evidence="3 4">
    <name type="scientific">Actinomyces oris</name>
    <dbReference type="NCBI Taxonomy" id="544580"/>
    <lineage>
        <taxon>Bacteria</taxon>
        <taxon>Bacillati</taxon>
        <taxon>Actinomycetota</taxon>
        <taxon>Actinomycetes</taxon>
        <taxon>Actinomycetales</taxon>
        <taxon>Actinomycetaceae</taxon>
        <taxon>Actinomyces</taxon>
    </lineage>
</organism>
<evidence type="ECO:0000313" key="4">
    <source>
        <dbReference type="Proteomes" id="UP000185963"/>
    </source>
</evidence>
<evidence type="ECO:0000313" key="3">
    <source>
        <dbReference type="EMBL" id="OLO71630.1"/>
    </source>
</evidence>
<name>A0A1Q8WU43_9ACTO</name>
<dbReference type="AlphaFoldDB" id="A0A1Q8WU43"/>
<feature type="transmembrane region" description="Helical" evidence="2">
    <location>
        <begin position="124"/>
        <end position="143"/>
    </location>
</feature>
<dbReference type="EMBL" id="MSKS01000010">
    <property type="protein sequence ID" value="OLO71630.1"/>
    <property type="molecule type" value="Genomic_DNA"/>
</dbReference>
<dbReference type="Pfam" id="PF13346">
    <property type="entry name" value="ABC2_membrane_5"/>
    <property type="match status" value="1"/>
</dbReference>
<keyword evidence="2" id="KW-0812">Transmembrane</keyword>
<keyword evidence="2" id="KW-1133">Transmembrane helix</keyword>
<gene>
    <name evidence="3" type="ORF">BKH20_03455</name>
</gene>
<dbReference type="OrthoDB" id="3254688at2"/>
<comment type="caution">
    <text evidence="3">The sequence shown here is derived from an EMBL/GenBank/DDBJ whole genome shotgun (WGS) entry which is preliminary data.</text>
</comment>